<dbReference type="Proteomes" id="UP000178114">
    <property type="component" value="Unassembled WGS sequence"/>
</dbReference>
<protein>
    <recommendedName>
        <fullName evidence="1">Transposase IS200-like domain-containing protein</fullName>
    </recommendedName>
</protein>
<dbReference type="InterPro" id="IPR036515">
    <property type="entry name" value="Transposase_17_sf"/>
</dbReference>
<dbReference type="Pfam" id="PF01797">
    <property type="entry name" value="Y1_Tnp"/>
    <property type="match status" value="1"/>
</dbReference>
<sequence length="211" mass="24978">MRKVKFINGGFYHIFNRGTDKRTIFADNYDFERFLQGMREFNSLKPIGSIYENSFRNQLRFPTPKLVNIVAYCLNPNHFHLILEQTKNGGISEYLKKIGGGYANYFNAKYKRSGTLFQGRFKSIYIDSNTYLLHLSAYVNLNNKVHKIKDQKFRSSWAEYIGDSNTRLCNPKIILDQFKNQKEYRDFAESSLLDMLQRKEMRKEMESLLLE</sequence>
<dbReference type="SUPFAM" id="SSF143422">
    <property type="entry name" value="Transposase IS200-like"/>
    <property type="match status" value="1"/>
</dbReference>
<evidence type="ECO:0000259" key="1">
    <source>
        <dbReference type="SMART" id="SM01321"/>
    </source>
</evidence>
<evidence type="ECO:0000313" key="3">
    <source>
        <dbReference type="Proteomes" id="UP000178114"/>
    </source>
</evidence>
<dbReference type="GO" id="GO:0006313">
    <property type="term" value="P:DNA transposition"/>
    <property type="evidence" value="ECO:0007669"/>
    <property type="project" value="InterPro"/>
</dbReference>
<dbReference type="GO" id="GO:0004803">
    <property type="term" value="F:transposase activity"/>
    <property type="evidence" value="ECO:0007669"/>
    <property type="project" value="InterPro"/>
</dbReference>
<proteinExistence type="predicted"/>
<dbReference type="SMART" id="SM01321">
    <property type="entry name" value="Y1_Tnp"/>
    <property type="match status" value="1"/>
</dbReference>
<dbReference type="EMBL" id="MFID01000012">
    <property type="protein sequence ID" value="OGF81361.1"/>
    <property type="molecule type" value="Genomic_DNA"/>
</dbReference>
<reference evidence="2 3" key="1">
    <citation type="journal article" date="2016" name="Nat. Commun.">
        <title>Thousands of microbial genomes shed light on interconnected biogeochemical processes in an aquifer system.</title>
        <authorList>
            <person name="Anantharaman K."/>
            <person name="Brown C.T."/>
            <person name="Hug L.A."/>
            <person name="Sharon I."/>
            <person name="Castelle C.J."/>
            <person name="Probst A.J."/>
            <person name="Thomas B.C."/>
            <person name="Singh A."/>
            <person name="Wilkins M.J."/>
            <person name="Karaoz U."/>
            <person name="Brodie E.L."/>
            <person name="Williams K.H."/>
            <person name="Hubbard S.S."/>
            <person name="Banfield J.F."/>
        </authorList>
    </citation>
    <scope>NUCLEOTIDE SEQUENCE [LARGE SCALE GENOMIC DNA]</scope>
</reference>
<name>A0A1F5X1B3_9BACT</name>
<dbReference type="Gene3D" id="3.30.70.1290">
    <property type="entry name" value="Transposase IS200-like"/>
    <property type="match status" value="1"/>
</dbReference>
<dbReference type="AlphaFoldDB" id="A0A1F5X1B3"/>
<accession>A0A1F5X1B3</accession>
<feature type="domain" description="Transposase IS200-like" evidence="1">
    <location>
        <begin position="7"/>
        <end position="142"/>
    </location>
</feature>
<comment type="caution">
    <text evidence="2">The sequence shown here is derived from an EMBL/GenBank/DDBJ whole genome shotgun (WGS) entry which is preliminary data.</text>
</comment>
<dbReference type="InterPro" id="IPR002686">
    <property type="entry name" value="Transposase_17"/>
</dbReference>
<dbReference type="GO" id="GO:0003677">
    <property type="term" value="F:DNA binding"/>
    <property type="evidence" value="ECO:0007669"/>
    <property type="project" value="InterPro"/>
</dbReference>
<dbReference type="STRING" id="1798351.A2930_00605"/>
<dbReference type="PANTHER" id="PTHR34322">
    <property type="entry name" value="TRANSPOSASE, Y1_TNP DOMAIN-CONTAINING"/>
    <property type="match status" value="1"/>
</dbReference>
<gene>
    <name evidence="2" type="ORF">A2930_00605</name>
</gene>
<organism evidence="2 3">
    <name type="scientific">Candidatus Giovannonibacteria bacterium RIFCSPLOWO2_01_FULL_45_34</name>
    <dbReference type="NCBI Taxonomy" id="1798351"/>
    <lineage>
        <taxon>Bacteria</taxon>
        <taxon>Candidatus Giovannoniibacteriota</taxon>
    </lineage>
</organism>
<evidence type="ECO:0000313" key="2">
    <source>
        <dbReference type="EMBL" id="OGF81361.1"/>
    </source>
</evidence>
<dbReference type="PANTHER" id="PTHR34322:SF2">
    <property type="entry name" value="TRANSPOSASE IS200-LIKE DOMAIN-CONTAINING PROTEIN"/>
    <property type="match status" value="1"/>
</dbReference>